<evidence type="ECO:0000313" key="1">
    <source>
        <dbReference type="EMBL" id="DAF94264.1"/>
    </source>
</evidence>
<protein>
    <submittedName>
        <fullName evidence="1">Uncharacterized protein</fullName>
    </submittedName>
</protein>
<name>A0A8S5UIF6_9CAUD</name>
<dbReference type="EMBL" id="BK016090">
    <property type="protein sequence ID" value="DAF94147.1"/>
    <property type="molecule type" value="Genomic_DNA"/>
</dbReference>
<organism evidence="1">
    <name type="scientific">Myoviridae sp. ctu2j3</name>
    <dbReference type="NCBI Taxonomy" id="2825197"/>
    <lineage>
        <taxon>Viruses</taxon>
        <taxon>Duplodnaviria</taxon>
        <taxon>Heunggongvirae</taxon>
        <taxon>Uroviricota</taxon>
        <taxon>Caudoviricetes</taxon>
    </lineage>
</organism>
<dbReference type="EMBL" id="BK016090">
    <property type="protein sequence ID" value="DAF94264.1"/>
    <property type="molecule type" value="Genomic_DNA"/>
</dbReference>
<sequence>MSFAIKDRIEVSLFINDTEFPLEALNVLHFIHIAWTTRALVPTVHFSIFDATHTLDSVPLQDGIPIRVVIRAYQGQTQTFNFRKYDHKKTNMGNGFAYEVDGYLDFPKYWTGTSVAGLRGTSNDVLSQIATTCGLQFDGASTSDSQLWLPRNKTYAEFARSIADRGYATAASYMEMAVTSTGVLRYKDVITLPPPQPSQRLVLGQFMSGVFTAMDYRPIARSGMNNKMTGYQNSRYSQSLITDVPSTQINTLEFRPDASAPLYNLSVKEKVVRGYQTFSGIDVGNTHANYEQALYQNLRYANLYSLDVEFLVQSPTQFQPLDTMSFIVDQEYSLTDKAYAGTYAVVGRAIYITGGTYAEKILGTRVGTDSQYTQG</sequence>
<accession>A0A8S5UIF6</accession>
<reference evidence="1" key="1">
    <citation type="journal article" date="2021" name="Proc. Natl. Acad. Sci. U.S.A.">
        <title>A Catalog of Tens of Thousands of Viruses from Human Metagenomes Reveals Hidden Associations with Chronic Diseases.</title>
        <authorList>
            <person name="Tisza M.J."/>
            <person name="Buck C.B."/>
        </authorList>
    </citation>
    <scope>NUCLEOTIDE SEQUENCE</scope>
    <source>
        <strain evidence="1">Ctu2j3</strain>
    </source>
</reference>
<proteinExistence type="predicted"/>